<sequence length="61" mass="6540">MKMNKVKEATDGARGWYLFGSEGYMLTGYQADPSGGVFLLFPAKGGMRENAGLQMPEACCG</sequence>
<dbReference type="HOGENOM" id="CLU_2914304_0_0_9"/>
<gene>
    <name evidence="1" type="ORF">HMPREF1090_03197</name>
</gene>
<name>A0A0E2H8Y0_9FIRM</name>
<evidence type="ECO:0000313" key="1">
    <source>
        <dbReference type="EMBL" id="ENZ12918.1"/>
    </source>
</evidence>
<dbReference type="EMBL" id="AGYR01000036">
    <property type="protein sequence ID" value="ENZ12918.1"/>
    <property type="molecule type" value="Genomic_DNA"/>
</dbReference>
<reference evidence="1 2" key="1">
    <citation type="submission" date="2013-01" db="EMBL/GenBank/DDBJ databases">
        <title>The Genome Sequence of Clostridium clostridioforme 90A8.</title>
        <authorList>
            <consortium name="The Broad Institute Genome Sequencing Platform"/>
            <person name="Earl A."/>
            <person name="Ward D."/>
            <person name="Feldgarden M."/>
            <person name="Gevers D."/>
            <person name="Courvalin P."/>
            <person name="Lambert T."/>
            <person name="Walker B."/>
            <person name="Young S.K."/>
            <person name="Zeng Q."/>
            <person name="Gargeya S."/>
            <person name="Fitzgerald M."/>
            <person name="Haas B."/>
            <person name="Abouelleil A."/>
            <person name="Alvarado L."/>
            <person name="Arachchi H.M."/>
            <person name="Berlin A.M."/>
            <person name="Chapman S.B."/>
            <person name="Dewar J."/>
            <person name="Goldberg J."/>
            <person name="Griggs A."/>
            <person name="Gujja S."/>
            <person name="Hansen M."/>
            <person name="Howarth C."/>
            <person name="Imamovic A."/>
            <person name="Larimer J."/>
            <person name="McCowan C."/>
            <person name="Murphy C."/>
            <person name="Neiman D."/>
            <person name="Pearson M."/>
            <person name="Priest M."/>
            <person name="Roberts A."/>
            <person name="Saif S."/>
            <person name="Shea T."/>
            <person name="Sisk P."/>
            <person name="Sykes S."/>
            <person name="Wortman J."/>
            <person name="Nusbaum C."/>
            <person name="Birren B."/>
        </authorList>
    </citation>
    <scope>NUCLEOTIDE SEQUENCE [LARGE SCALE GENOMIC DNA]</scope>
    <source>
        <strain evidence="1 2">90A8</strain>
    </source>
</reference>
<protein>
    <submittedName>
        <fullName evidence="1">Uncharacterized protein</fullName>
    </submittedName>
</protein>
<evidence type="ECO:0000313" key="2">
    <source>
        <dbReference type="Proteomes" id="UP000013085"/>
    </source>
</evidence>
<comment type="caution">
    <text evidence="1">The sequence shown here is derived from an EMBL/GenBank/DDBJ whole genome shotgun (WGS) entry which is preliminary data.</text>
</comment>
<proteinExistence type="predicted"/>
<organism evidence="1 2">
    <name type="scientific">[Clostridium] clostridioforme 90A8</name>
    <dbReference type="NCBI Taxonomy" id="999408"/>
    <lineage>
        <taxon>Bacteria</taxon>
        <taxon>Bacillati</taxon>
        <taxon>Bacillota</taxon>
        <taxon>Clostridia</taxon>
        <taxon>Lachnospirales</taxon>
        <taxon>Lachnospiraceae</taxon>
        <taxon>Enterocloster</taxon>
    </lineage>
</organism>
<dbReference type="AlphaFoldDB" id="A0A0E2H8Y0"/>
<dbReference type="Proteomes" id="UP000013085">
    <property type="component" value="Unassembled WGS sequence"/>
</dbReference>
<dbReference type="PATRIC" id="fig|999408.3.peg.3459"/>
<accession>A0A0E2H8Y0</accession>